<organism evidence="4 5">
    <name type="scientific">Heterorhabditis bacteriophora</name>
    <name type="common">Entomopathogenic nematode worm</name>
    <dbReference type="NCBI Taxonomy" id="37862"/>
    <lineage>
        <taxon>Eukaryota</taxon>
        <taxon>Metazoa</taxon>
        <taxon>Ecdysozoa</taxon>
        <taxon>Nematoda</taxon>
        <taxon>Chromadorea</taxon>
        <taxon>Rhabditida</taxon>
        <taxon>Rhabditina</taxon>
        <taxon>Rhabditomorpha</taxon>
        <taxon>Strongyloidea</taxon>
        <taxon>Heterorhabditidae</taxon>
        <taxon>Heterorhabditis</taxon>
    </lineage>
</organism>
<keyword evidence="2" id="KW-1133">Transmembrane helix</keyword>
<dbReference type="AlphaFoldDB" id="A0A1I7WMD6"/>
<dbReference type="InterPro" id="IPR036116">
    <property type="entry name" value="FN3_sf"/>
</dbReference>
<keyword evidence="2" id="KW-0812">Transmembrane</keyword>
<dbReference type="SUPFAM" id="SSF49265">
    <property type="entry name" value="Fibronectin type III"/>
    <property type="match status" value="3"/>
</dbReference>
<dbReference type="Pfam" id="PF00041">
    <property type="entry name" value="fn3"/>
    <property type="match status" value="2"/>
</dbReference>
<evidence type="ECO:0000313" key="4">
    <source>
        <dbReference type="Proteomes" id="UP000095283"/>
    </source>
</evidence>
<evidence type="ECO:0000313" key="5">
    <source>
        <dbReference type="WBParaSite" id="Hba_06318"/>
    </source>
</evidence>
<evidence type="ECO:0000259" key="3">
    <source>
        <dbReference type="PROSITE" id="PS50853"/>
    </source>
</evidence>
<dbReference type="GO" id="GO:0016020">
    <property type="term" value="C:membrane"/>
    <property type="evidence" value="ECO:0007669"/>
    <property type="project" value="UniProtKB-SubCell"/>
</dbReference>
<dbReference type="InterPro" id="IPR003961">
    <property type="entry name" value="FN3_dom"/>
</dbReference>
<feature type="transmembrane region" description="Helical" evidence="2">
    <location>
        <begin position="473"/>
        <end position="494"/>
    </location>
</feature>
<dbReference type="InterPro" id="IPR013783">
    <property type="entry name" value="Ig-like_fold"/>
</dbReference>
<sequence length="534" mass="61509">MEEPNVNKEFFEADVTLTPWVNYTFRVIAENLHGRSDLKVDDDPEDIAKPMSCHTRPSFPYSNPEGVRAEGTEPDNIVIYWQPMNKYLWNAPNLQYLVRYKLNEPHTAWTEFMVEDSLENHTIIREQPTFREFLVQIKAMNAMGPSIIEPDTVKGYSGEDVPESPPADFRITHFLNFSSVNFTWEPVTVKSVNGFFEGYEIEFWKNHLPSRKSKIRVPSSQTFKVISSFSANTNYTVVIRTMNRRYASASSRELSFETPEGIPSRVHNLRVFAVGALSILVLWDPPKQPNGLLRGYFLTFENDGNETEETYVLHKQHSYLHEKSLPDTGYKVAVWAETSAGEGERTIRPVRTWPIRNPDPPLFRVTNISLEAVDVEWMPANHSIWRMPGSAFYINYTLEDSEEYFESPTIYLPETKLRINGLKEESKYLMSGVAKDGPRMTYSVPLSVTTLATENVSHLNQEKRLLIEYLRNAAWFVAVLCAVAIALATVLVTCCCEERRGGKYAVRRKEMEIGHQLENDEERQFLEYQYGFKS</sequence>
<name>A0A1I7WMD6_HETBA</name>
<feature type="domain" description="Fibronectin type-III" evidence="3">
    <location>
        <begin position="165"/>
        <end position="261"/>
    </location>
</feature>
<dbReference type="PANTHER" id="PTHR46957:SF3">
    <property type="entry name" value="CYTOKINE RECEPTOR"/>
    <property type="match status" value="1"/>
</dbReference>
<feature type="domain" description="Fibronectin type-III" evidence="3">
    <location>
        <begin position="265"/>
        <end position="355"/>
    </location>
</feature>
<dbReference type="PANTHER" id="PTHR46957">
    <property type="entry name" value="CYTOKINE RECEPTOR"/>
    <property type="match status" value="1"/>
</dbReference>
<dbReference type="InterPro" id="IPR050713">
    <property type="entry name" value="RTP_Phos/Ushers"/>
</dbReference>
<keyword evidence="4" id="KW-1185">Reference proteome</keyword>
<keyword evidence="1" id="KW-0677">Repeat</keyword>
<dbReference type="Gene3D" id="2.60.40.10">
    <property type="entry name" value="Immunoglobulins"/>
    <property type="match status" value="3"/>
</dbReference>
<dbReference type="FunFam" id="2.60.40.10:FF:000028">
    <property type="entry name" value="Neuronal cell adhesion molecule"/>
    <property type="match status" value="1"/>
</dbReference>
<dbReference type="FunFam" id="2.60.40.10:FF:000035">
    <property type="entry name" value="Contactin 1"/>
    <property type="match status" value="1"/>
</dbReference>
<dbReference type="WBParaSite" id="Hba_06318">
    <property type="protein sequence ID" value="Hba_06318"/>
    <property type="gene ID" value="Hba_06318"/>
</dbReference>
<accession>A0A1I7WMD6</accession>
<reference evidence="5" key="1">
    <citation type="submission" date="2016-11" db="UniProtKB">
        <authorList>
            <consortium name="WormBaseParasite"/>
        </authorList>
    </citation>
    <scope>IDENTIFICATION</scope>
</reference>
<dbReference type="CDD" id="cd00063">
    <property type="entry name" value="FN3"/>
    <property type="match status" value="4"/>
</dbReference>
<proteinExistence type="predicted"/>
<keyword evidence="2" id="KW-0472">Membrane</keyword>
<dbReference type="Proteomes" id="UP000095283">
    <property type="component" value="Unplaced"/>
</dbReference>
<dbReference type="SMART" id="SM00060">
    <property type="entry name" value="FN3"/>
    <property type="match status" value="4"/>
</dbReference>
<evidence type="ECO:0000256" key="1">
    <source>
        <dbReference type="ARBA" id="ARBA00022737"/>
    </source>
</evidence>
<feature type="domain" description="Fibronectin type-III" evidence="3">
    <location>
        <begin position="63"/>
        <end position="160"/>
    </location>
</feature>
<dbReference type="PROSITE" id="PS50853">
    <property type="entry name" value="FN3"/>
    <property type="match status" value="3"/>
</dbReference>
<evidence type="ECO:0000256" key="2">
    <source>
        <dbReference type="SAM" id="Phobius"/>
    </source>
</evidence>
<protein>
    <submittedName>
        <fullName evidence="5">Protein-tyrosine-phosphatase</fullName>
    </submittedName>
</protein>